<proteinExistence type="predicted"/>
<dbReference type="SUPFAM" id="SSF53474">
    <property type="entry name" value="alpha/beta-Hydrolases"/>
    <property type="match status" value="1"/>
</dbReference>
<gene>
    <name evidence="2" type="ORF">SDC9_152380</name>
</gene>
<evidence type="ECO:0000313" key="2">
    <source>
        <dbReference type="EMBL" id="MPN05130.1"/>
    </source>
</evidence>
<comment type="caution">
    <text evidence="2">The sequence shown here is derived from an EMBL/GenBank/DDBJ whole genome shotgun (WGS) entry which is preliminary data.</text>
</comment>
<evidence type="ECO:0000259" key="1">
    <source>
        <dbReference type="Pfam" id="PF12695"/>
    </source>
</evidence>
<name>A0A645EUK2_9ZZZZ</name>
<dbReference type="Pfam" id="PF12695">
    <property type="entry name" value="Abhydrolase_5"/>
    <property type="match status" value="1"/>
</dbReference>
<feature type="domain" description="Alpha/beta hydrolase fold-5" evidence="1">
    <location>
        <begin position="1"/>
        <end position="120"/>
    </location>
</feature>
<reference evidence="2" key="1">
    <citation type="submission" date="2019-08" db="EMBL/GenBank/DDBJ databases">
        <authorList>
            <person name="Kucharzyk K."/>
            <person name="Murdoch R.W."/>
            <person name="Higgins S."/>
            <person name="Loffler F."/>
        </authorList>
    </citation>
    <scope>NUCLEOTIDE SEQUENCE</scope>
</reference>
<sequence>MPFRLAVFRINAADEVYNRFPALSRWYLGGHSLGGAMASSYVKGNEDKLNGLILLGAYPVNDSPIPTLCIYGSEDVMLDRTKLAGVTNQLEIAGGNHAQFGDYGIQEGDGAASISRDDQQKQAAEAILAFLTRS</sequence>
<dbReference type="AlphaFoldDB" id="A0A645EUK2"/>
<dbReference type="EMBL" id="VSSQ01051042">
    <property type="protein sequence ID" value="MPN05130.1"/>
    <property type="molecule type" value="Genomic_DNA"/>
</dbReference>
<dbReference type="InterPro" id="IPR029058">
    <property type="entry name" value="AB_hydrolase_fold"/>
</dbReference>
<organism evidence="2">
    <name type="scientific">bioreactor metagenome</name>
    <dbReference type="NCBI Taxonomy" id="1076179"/>
    <lineage>
        <taxon>unclassified sequences</taxon>
        <taxon>metagenomes</taxon>
        <taxon>ecological metagenomes</taxon>
    </lineage>
</organism>
<protein>
    <recommendedName>
        <fullName evidence="1">Alpha/beta hydrolase fold-5 domain-containing protein</fullName>
    </recommendedName>
</protein>
<dbReference type="Gene3D" id="3.40.50.1820">
    <property type="entry name" value="alpha/beta hydrolase"/>
    <property type="match status" value="1"/>
</dbReference>
<accession>A0A645EUK2</accession>
<dbReference type="GO" id="GO:0016787">
    <property type="term" value="F:hydrolase activity"/>
    <property type="evidence" value="ECO:0007669"/>
    <property type="project" value="InterPro"/>
</dbReference>
<dbReference type="InterPro" id="IPR029059">
    <property type="entry name" value="AB_hydrolase_5"/>
</dbReference>